<dbReference type="Gramene" id="Pp3c22_1030V3.5">
    <property type="protein sequence ID" value="Pp3c22_1030V3.5"/>
    <property type="gene ID" value="Pp3c22_1030"/>
</dbReference>
<dbReference type="GeneID" id="112275233"/>
<dbReference type="EnsemblPlants" id="Pp3c22_1030V3.4">
    <property type="protein sequence ID" value="Pp3c22_1030V3.4"/>
    <property type="gene ID" value="Pp3c22_1030"/>
</dbReference>
<sequence length="1299" mass="146917">MHYEQPFDVFINHRGPDVKKTFVKELNEALRSAGVHPFVDADGIEQGEASWDSILEAIRVAPISICVFSPGYVESMWCLDELAVIHRSADKKILPVFYNVEPWHLRHPEAITSPFAAGVKKLQSRHPEKVSGWKGWLARTADIYGYELNKFSRSDTNLVQAIVSKVLQHLKSLFPVALDQQASEFLSFIRSQSQKSCRIGIFGMGGIGKTTLAKEIFKRIKDEFPVSSFLEDVARETSKGDQGVASLQLQLLRDMGNADRVNIVEDINDGKSKLRQCLQSKRAFIVLDNVESPLSIKALCVDENLGVGSCCILTSRDEWICSVFSDFTYEMPFLKPAEAKQLFCWNAFGSIFAAQGFQELANEVALACGGHPLTLELMGSLLRREKDLLVWDAVLQHLRKHDSLQNHDKMLQRLKISFDSLEPRHKEMFLDVACFLLGSPPQLCKDLWTSLKWPAELGLRNLVNKSLLKVENNLVTMHDLLIDLGHSIVTEEDVVRPGKRSRLWMNESEEELLDKEVTDKVQTFSLAESKADLSDQNLKPMENLRLLNMDGCGGTRIQFPHRLGYVRWQRLPLEKIPCEMYDMRKLVVLDLASSKITHLWNVDSTATFPRLQTLILDDCKELRELPDSINGSKDLRNLHLEKCSSLESLPETIGDLSKLEVLRLRGCTKLKHLPEALGSLTNLWSLYLTDCTNLVSIPESIGNCRNLSNLSLGRCYNLEAIPESTGKLCNLRTFESPSCDKISHFPELMKDLFVLKTLKVGCGSLTTLPSFISHLTGLQELSLCLSRFVTLPSAICALTRLQDLKLIGCDVLESLPENMGAFQELRILSLVGCVSLKRLPDSVGELKYLEELNLSCCASLQNLPLNFCQLTRLRLLCLEGCFELLEIPDPCSMPETGCAVIFYDFLVSRCLQYLEQGKFSKAEEVLVFLMKFKHEDPRLLQIQAFLEEVKCRQTELVVMDVEMLRQEALHWVVQNDMPRALEYINRMVELEPESEMSYLTRFAARMIVNDNTGAQEDTKMLSQCVAARELAGRKLSQSVLEKVDKFNNLFRCDWKHSLLALLNSGSTLEVEHSRNSRIPTFPGTLQALGRSLTWKEVGEPQPEIAAALRKAAMQKFELDDFYAALYCLEPANALDPNNVTTLSLLGRAKHRTGDFAGAEAAMSQALALDPRHEATLFHRGMLRESVFPFDLQGSLQDYDKAIEVNPFNCALFLRARAKVKFKLGDFEGAEEDLDRSYVMYPYPQTLKYQQGLSKWKQGEFEAALIDFEVPYNFLPDPCVLRYKENVIESLKDDAKVELS</sequence>
<name>A0A7I4C7V5_PHYPA</name>
<dbReference type="SUPFAM" id="SSF48452">
    <property type="entry name" value="TPR-like"/>
    <property type="match status" value="1"/>
</dbReference>
<dbReference type="RefSeq" id="XP_024361182.1">
    <property type="nucleotide sequence ID" value="XM_024505414.2"/>
</dbReference>
<dbReference type="EMBL" id="ABEU02000022">
    <property type="status" value="NOT_ANNOTATED_CDS"/>
    <property type="molecule type" value="Genomic_DNA"/>
</dbReference>
<dbReference type="SUPFAM" id="SSF52200">
    <property type="entry name" value="Toll/Interleukin receptor TIR domain"/>
    <property type="match status" value="1"/>
</dbReference>
<proteinExistence type="predicted"/>
<dbReference type="PRINTS" id="PR00364">
    <property type="entry name" value="DISEASERSIST"/>
</dbReference>
<dbReference type="EnsemblPlants" id="Pp3c22_1030V3.6">
    <property type="protein sequence ID" value="Pp3c22_1030V3.6"/>
    <property type="gene ID" value="Pp3c22_1030"/>
</dbReference>
<dbReference type="Gene3D" id="3.40.50.10140">
    <property type="entry name" value="Toll/interleukin-1 receptor homology (TIR) domain"/>
    <property type="match status" value="1"/>
</dbReference>
<dbReference type="SUPFAM" id="SSF52058">
    <property type="entry name" value="L domain-like"/>
    <property type="match status" value="1"/>
</dbReference>
<dbReference type="InterPro" id="IPR058192">
    <property type="entry name" value="WHD_ROQ1-like"/>
</dbReference>
<dbReference type="Gene3D" id="1.25.40.10">
    <property type="entry name" value="Tetratricopeptide repeat domain"/>
    <property type="match status" value="2"/>
</dbReference>
<dbReference type="InterPro" id="IPR011990">
    <property type="entry name" value="TPR-like_helical_dom_sf"/>
</dbReference>
<dbReference type="Gene3D" id="1.10.8.430">
    <property type="entry name" value="Helical domain of apoptotic protease-activating factors"/>
    <property type="match status" value="1"/>
</dbReference>
<dbReference type="PANTHER" id="PTHR11017:SF385">
    <property type="entry name" value="DISEASE RESISTANCE PROTEIN (TIR-NBS-LRR CLASS)-RELATED"/>
    <property type="match status" value="1"/>
</dbReference>
<dbReference type="SMART" id="SM00255">
    <property type="entry name" value="TIR"/>
    <property type="match status" value="1"/>
</dbReference>
<reference evidence="5" key="3">
    <citation type="submission" date="2020-12" db="UniProtKB">
        <authorList>
            <consortium name="EnsemblPlants"/>
        </authorList>
    </citation>
    <scope>IDENTIFICATION</scope>
</reference>
<dbReference type="GO" id="GO:0006952">
    <property type="term" value="P:defense response"/>
    <property type="evidence" value="ECO:0007669"/>
    <property type="project" value="UniProtKB-KW"/>
</dbReference>
<dbReference type="KEGG" id="ppp:112275233"/>
<evidence type="ECO:0000256" key="1">
    <source>
        <dbReference type="ARBA" id="ARBA00022614"/>
    </source>
</evidence>
<evidence type="ECO:0000259" key="4">
    <source>
        <dbReference type="PROSITE" id="PS50104"/>
    </source>
</evidence>
<keyword evidence="1" id="KW-0433">Leucine-rich repeat</keyword>
<dbReference type="SUPFAM" id="SSF52540">
    <property type="entry name" value="P-loop containing nucleoside triphosphate hydrolases"/>
    <property type="match status" value="1"/>
</dbReference>
<dbReference type="Gene3D" id="3.80.10.10">
    <property type="entry name" value="Ribonuclease Inhibitor"/>
    <property type="match status" value="3"/>
</dbReference>
<accession>A0A7I4C7V5</accession>
<dbReference type="GO" id="GO:0043531">
    <property type="term" value="F:ADP binding"/>
    <property type="evidence" value="ECO:0007669"/>
    <property type="project" value="InterPro"/>
</dbReference>
<dbReference type="InterPro" id="IPR055414">
    <property type="entry name" value="LRR_R13L4/SHOC2-like"/>
</dbReference>
<feature type="repeat" description="TPR" evidence="3">
    <location>
        <begin position="961"/>
        <end position="994"/>
    </location>
</feature>
<dbReference type="Gene3D" id="3.40.50.300">
    <property type="entry name" value="P-loop containing nucleotide triphosphate hydrolases"/>
    <property type="match status" value="1"/>
</dbReference>
<dbReference type="Pfam" id="PF01582">
    <property type="entry name" value="TIR"/>
    <property type="match status" value="1"/>
</dbReference>
<dbReference type="InterPro" id="IPR000157">
    <property type="entry name" value="TIR_dom"/>
</dbReference>
<reference evidence="5 6" key="2">
    <citation type="journal article" date="2018" name="Plant J.">
        <title>The Physcomitrella patens chromosome-scale assembly reveals moss genome structure and evolution.</title>
        <authorList>
            <person name="Lang D."/>
            <person name="Ullrich K.K."/>
            <person name="Murat F."/>
            <person name="Fuchs J."/>
            <person name="Jenkins J."/>
            <person name="Haas F.B."/>
            <person name="Piednoel M."/>
            <person name="Gundlach H."/>
            <person name="Van Bel M."/>
            <person name="Meyberg R."/>
            <person name="Vives C."/>
            <person name="Morata J."/>
            <person name="Symeonidi A."/>
            <person name="Hiss M."/>
            <person name="Muchero W."/>
            <person name="Kamisugi Y."/>
            <person name="Saleh O."/>
            <person name="Blanc G."/>
            <person name="Decker E.L."/>
            <person name="van Gessel N."/>
            <person name="Grimwood J."/>
            <person name="Hayes R.D."/>
            <person name="Graham S.W."/>
            <person name="Gunter L.E."/>
            <person name="McDaniel S.F."/>
            <person name="Hoernstein S.N.W."/>
            <person name="Larsson A."/>
            <person name="Li F.W."/>
            <person name="Perroud P.F."/>
            <person name="Phillips J."/>
            <person name="Ranjan P."/>
            <person name="Rokshar D.S."/>
            <person name="Rothfels C.J."/>
            <person name="Schneider L."/>
            <person name="Shu S."/>
            <person name="Stevenson D.W."/>
            <person name="Thummler F."/>
            <person name="Tillich M."/>
            <person name="Villarreal Aguilar J.C."/>
            <person name="Widiez T."/>
            <person name="Wong G.K."/>
            <person name="Wymore A."/>
            <person name="Zhang Y."/>
            <person name="Zimmer A.D."/>
            <person name="Quatrano R.S."/>
            <person name="Mayer K.F.X."/>
            <person name="Goodstein D."/>
            <person name="Casacuberta J.M."/>
            <person name="Vandepoele K."/>
            <person name="Reski R."/>
            <person name="Cuming A.C."/>
            <person name="Tuskan G.A."/>
            <person name="Maumus F."/>
            <person name="Salse J."/>
            <person name="Schmutz J."/>
            <person name="Rensing S.A."/>
        </authorList>
    </citation>
    <scope>NUCLEOTIDE SEQUENCE [LARGE SCALE GENOMIC DNA]</scope>
    <source>
        <strain evidence="5 6">cv. Gransden 2004</strain>
    </source>
</reference>
<protein>
    <recommendedName>
        <fullName evidence="4">TIR domain-containing protein</fullName>
    </recommendedName>
</protein>
<keyword evidence="3" id="KW-0802">TPR repeat</keyword>
<dbReference type="Pfam" id="PF23598">
    <property type="entry name" value="LRR_14"/>
    <property type="match status" value="1"/>
</dbReference>
<feature type="repeat" description="TPR" evidence="3">
    <location>
        <begin position="1139"/>
        <end position="1172"/>
    </location>
</feature>
<gene>
    <name evidence="5" type="primary">LOC112275233</name>
</gene>
<dbReference type="PROSITE" id="PS50005">
    <property type="entry name" value="TPR"/>
    <property type="match status" value="2"/>
</dbReference>
<dbReference type="Gramene" id="Pp3c22_1030V3.3">
    <property type="protein sequence ID" value="Pp3c22_1030V3.3"/>
    <property type="gene ID" value="Pp3c22_1030"/>
</dbReference>
<dbReference type="Pfam" id="PF00931">
    <property type="entry name" value="NB-ARC"/>
    <property type="match status" value="1"/>
</dbReference>
<dbReference type="OrthoDB" id="1936883at2759"/>
<dbReference type="SMART" id="SM00028">
    <property type="entry name" value="TPR"/>
    <property type="match status" value="4"/>
</dbReference>
<dbReference type="Gramene" id="Pp3c22_1030V3.6">
    <property type="protein sequence ID" value="Pp3c22_1030V3.6"/>
    <property type="gene ID" value="Pp3c22_1030"/>
</dbReference>
<dbReference type="InterPro" id="IPR044974">
    <property type="entry name" value="Disease_R_plants"/>
</dbReference>
<dbReference type="InterPro" id="IPR002182">
    <property type="entry name" value="NB-ARC"/>
</dbReference>
<dbReference type="GO" id="GO:0007165">
    <property type="term" value="P:signal transduction"/>
    <property type="evidence" value="ECO:0007669"/>
    <property type="project" value="InterPro"/>
</dbReference>
<evidence type="ECO:0000256" key="3">
    <source>
        <dbReference type="PROSITE-ProRule" id="PRU00339"/>
    </source>
</evidence>
<dbReference type="PANTHER" id="PTHR11017">
    <property type="entry name" value="LEUCINE-RICH REPEAT-CONTAINING PROTEIN"/>
    <property type="match status" value="1"/>
</dbReference>
<reference evidence="5 6" key="1">
    <citation type="journal article" date="2008" name="Science">
        <title>The Physcomitrella genome reveals evolutionary insights into the conquest of land by plants.</title>
        <authorList>
            <person name="Rensing S."/>
            <person name="Lang D."/>
            <person name="Zimmer A."/>
            <person name="Terry A."/>
            <person name="Salamov A."/>
            <person name="Shapiro H."/>
            <person name="Nishiyama T."/>
            <person name="Perroud P.-F."/>
            <person name="Lindquist E."/>
            <person name="Kamisugi Y."/>
            <person name="Tanahashi T."/>
            <person name="Sakakibara K."/>
            <person name="Fujita T."/>
            <person name="Oishi K."/>
            <person name="Shin-I T."/>
            <person name="Kuroki Y."/>
            <person name="Toyoda A."/>
            <person name="Suzuki Y."/>
            <person name="Hashimoto A."/>
            <person name="Yamaguchi K."/>
            <person name="Sugano A."/>
            <person name="Kohara Y."/>
            <person name="Fujiyama A."/>
            <person name="Anterola A."/>
            <person name="Aoki S."/>
            <person name="Ashton N."/>
            <person name="Barbazuk W.B."/>
            <person name="Barker E."/>
            <person name="Bennetzen J."/>
            <person name="Bezanilla M."/>
            <person name="Blankenship R."/>
            <person name="Cho S.H."/>
            <person name="Dutcher S."/>
            <person name="Estelle M."/>
            <person name="Fawcett J.A."/>
            <person name="Gundlach H."/>
            <person name="Hanada K."/>
            <person name="Heyl A."/>
            <person name="Hicks K.A."/>
            <person name="Hugh J."/>
            <person name="Lohr M."/>
            <person name="Mayer K."/>
            <person name="Melkozernov A."/>
            <person name="Murata T."/>
            <person name="Nelson D."/>
            <person name="Pils B."/>
            <person name="Prigge M."/>
            <person name="Reiss B."/>
            <person name="Renner T."/>
            <person name="Rombauts S."/>
            <person name="Rushton P."/>
            <person name="Sanderfoot A."/>
            <person name="Schween G."/>
            <person name="Shiu S.-H."/>
            <person name="Stueber K."/>
            <person name="Theodoulou F.L."/>
            <person name="Tu H."/>
            <person name="Van de Peer Y."/>
            <person name="Verrier P.J."/>
            <person name="Waters E."/>
            <person name="Wood A."/>
            <person name="Yang L."/>
            <person name="Cove D."/>
            <person name="Cuming A."/>
            <person name="Hasebe M."/>
            <person name="Lucas S."/>
            <person name="Mishler D.B."/>
            <person name="Reski R."/>
            <person name="Grigoriev I."/>
            <person name="Quatrano R.S."/>
            <person name="Boore J.L."/>
        </authorList>
    </citation>
    <scope>NUCLEOTIDE SEQUENCE [LARGE SCALE GENOMIC DNA]</scope>
    <source>
        <strain evidence="5 6">cv. Gransden 2004</strain>
    </source>
</reference>
<dbReference type="InterPro" id="IPR042197">
    <property type="entry name" value="Apaf_helical"/>
</dbReference>
<evidence type="ECO:0000256" key="2">
    <source>
        <dbReference type="ARBA" id="ARBA00022737"/>
    </source>
</evidence>
<keyword evidence="6" id="KW-1185">Reference proteome</keyword>
<dbReference type="InterPro" id="IPR019734">
    <property type="entry name" value="TPR_rpt"/>
</dbReference>
<evidence type="ECO:0000313" key="6">
    <source>
        <dbReference type="Proteomes" id="UP000006727"/>
    </source>
</evidence>
<feature type="domain" description="TIR" evidence="4">
    <location>
        <begin position="5"/>
        <end position="170"/>
    </location>
</feature>
<evidence type="ECO:0000313" key="5">
    <source>
        <dbReference type="EnsemblPlants" id="Pp3c22_1030V3.4"/>
    </source>
</evidence>
<keyword evidence="2" id="KW-0677">Repeat</keyword>
<dbReference type="Gramene" id="Pp3c22_1030V3.4">
    <property type="protein sequence ID" value="Pp3c22_1030V3.4"/>
    <property type="gene ID" value="Pp3c22_1030"/>
</dbReference>
<organism evidence="5 6">
    <name type="scientific">Physcomitrium patens</name>
    <name type="common">Spreading-leaved earth moss</name>
    <name type="synonym">Physcomitrella patens</name>
    <dbReference type="NCBI Taxonomy" id="3218"/>
    <lineage>
        <taxon>Eukaryota</taxon>
        <taxon>Viridiplantae</taxon>
        <taxon>Streptophyta</taxon>
        <taxon>Embryophyta</taxon>
        <taxon>Bryophyta</taxon>
        <taxon>Bryophytina</taxon>
        <taxon>Bryopsida</taxon>
        <taxon>Funariidae</taxon>
        <taxon>Funariales</taxon>
        <taxon>Funariaceae</taxon>
        <taxon>Physcomitrium</taxon>
    </lineage>
</organism>
<dbReference type="InterPro" id="IPR027417">
    <property type="entry name" value="P-loop_NTPase"/>
</dbReference>
<dbReference type="EnsemblPlants" id="Pp3c22_1030V3.5">
    <property type="protein sequence ID" value="Pp3c22_1030V3.5"/>
    <property type="gene ID" value="Pp3c22_1030"/>
</dbReference>
<dbReference type="Pfam" id="PF13181">
    <property type="entry name" value="TPR_8"/>
    <property type="match status" value="1"/>
</dbReference>
<dbReference type="EnsemblPlants" id="Pp3c22_1030V3.3">
    <property type="protein sequence ID" value="Pp3c22_1030V3.3"/>
    <property type="gene ID" value="Pp3c22_1030"/>
</dbReference>
<dbReference type="Proteomes" id="UP000006727">
    <property type="component" value="Chromosome 22"/>
</dbReference>
<dbReference type="RefSeq" id="XP_024361183.1">
    <property type="nucleotide sequence ID" value="XM_024505415.2"/>
</dbReference>
<dbReference type="Pfam" id="PF23282">
    <property type="entry name" value="WHD_ROQ1"/>
    <property type="match status" value="1"/>
</dbReference>
<dbReference type="InterPro" id="IPR032675">
    <property type="entry name" value="LRR_dom_sf"/>
</dbReference>
<dbReference type="GO" id="GO:0051707">
    <property type="term" value="P:response to other organism"/>
    <property type="evidence" value="ECO:0007669"/>
    <property type="project" value="UniProtKB-ARBA"/>
</dbReference>
<dbReference type="InterPro" id="IPR035897">
    <property type="entry name" value="Toll_tir_struct_dom_sf"/>
</dbReference>
<dbReference type="PROSITE" id="PS50104">
    <property type="entry name" value="TIR"/>
    <property type="match status" value="1"/>
</dbReference>